<dbReference type="AlphaFoldDB" id="A0A6A5KEJ9"/>
<proteinExistence type="predicted"/>
<name>A0A6A5KEJ9_9PLEO</name>
<keyword evidence="3" id="KW-1185">Reference proteome</keyword>
<evidence type="ECO:0000313" key="2">
    <source>
        <dbReference type="EMBL" id="KAF1834689.1"/>
    </source>
</evidence>
<accession>A0A6A5KEJ9</accession>
<evidence type="ECO:0000256" key="1">
    <source>
        <dbReference type="SAM" id="MobiDB-lite"/>
    </source>
</evidence>
<protein>
    <submittedName>
        <fullName evidence="2">Uncharacterized protein</fullName>
    </submittedName>
</protein>
<sequence>MGLDAPAGCPGSPVRGDAIIEIVDAKDDVIHPSSACACARARATAAYLCRSHASKCYHPPSVPDAFITASTPLRAPSSRIGLPRPSASPVSELASPSCNPAEAHTSSPRHPRIPCTPAYLPAPTLLAS</sequence>
<evidence type="ECO:0000313" key="3">
    <source>
        <dbReference type="Proteomes" id="UP000800040"/>
    </source>
</evidence>
<organism evidence="2 3">
    <name type="scientific">Decorospora gaudefroyi</name>
    <dbReference type="NCBI Taxonomy" id="184978"/>
    <lineage>
        <taxon>Eukaryota</taxon>
        <taxon>Fungi</taxon>
        <taxon>Dikarya</taxon>
        <taxon>Ascomycota</taxon>
        <taxon>Pezizomycotina</taxon>
        <taxon>Dothideomycetes</taxon>
        <taxon>Pleosporomycetidae</taxon>
        <taxon>Pleosporales</taxon>
        <taxon>Pleosporineae</taxon>
        <taxon>Pleosporaceae</taxon>
        <taxon>Decorospora</taxon>
    </lineage>
</organism>
<dbReference type="Proteomes" id="UP000800040">
    <property type="component" value="Unassembled WGS sequence"/>
</dbReference>
<feature type="region of interest" description="Disordered" evidence="1">
    <location>
        <begin position="77"/>
        <end position="115"/>
    </location>
</feature>
<dbReference type="EMBL" id="ML975298">
    <property type="protein sequence ID" value="KAF1834689.1"/>
    <property type="molecule type" value="Genomic_DNA"/>
</dbReference>
<gene>
    <name evidence="2" type="ORF">BDW02DRAFT_324206</name>
</gene>
<reference evidence="2" key="1">
    <citation type="submission" date="2020-01" db="EMBL/GenBank/DDBJ databases">
        <authorList>
            <consortium name="DOE Joint Genome Institute"/>
            <person name="Haridas S."/>
            <person name="Albert R."/>
            <person name="Binder M."/>
            <person name="Bloem J."/>
            <person name="Labutti K."/>
            <person name="Salamov A."/>
            <person name="Andreopoulos B."/>
            <person name="Baker S.E."/>
            <person name="Barry K."/>
            <person name="Bills G."/>
            <person name="Bluhm B.H."/>
            <person name="Cannon C."/>
            <person name="Castanera R."/>
            <person name="Culley D.E."/>
            <person name="Daum C."/>
            <person name="Ezra D."/>
            <person name="Gonzalez J.B."/>
            <person name="Henrissat B."/>
            <person name="Kuo A."/>
            <person name="Liang C."/>
            <person name="Lipzen A."/>
            <person name="Lutzoni F."/>
            <person name="Magnuson J."/>
            <person name="Mondo S."/>
            <person name="Nolan M."/>
            <person name="Ohm R."/>
            <person name="Pangilinan J."/>
            <person name="Park H.-J."/>
            <person name="Ramirez L."/>
            <person name="Alfaro M."/>
            <person name="Sun H."/>
            <person name="Tritt A."/>
            <person name="Yoshinaga Y."/>
            <person name="Zwiers L.-H."/>
            <person name="Turgeon B.G."/>
            <person name="Goodwin S.B."/>
            <person name="Spatafora J.W."/>
            <person name="Crous P.W."/>
            <person name="Grigoriev I.V."/>
        </authorList>
    </citation>
    <scope>NUCLEOTIDE SEQUENCE</scope>
    <source>
        <strain evidence="2">P77</strain>
    </source>
</reference>
<feature type="compositionally biased region" description="Polar residues" evidence="1">
    <location>
        <begin position="94"/>
        <end position="106"/>
    </location>
</feature>